<sequence>MTPREILPPDLEEEFERPPAFSFIKQRYFFVIPIWMKPLLRGFESDTNRVGFLLQWGYFRASGRFFKTSRYAASDVQFVSKLLKVTVSFEQVQTYDRATVGRHRQLIRAELGVKPFGGPAKEMAVQEAHHLVTRQVIPSAVFGSLCEFIRAHRIEVPTYHTLAVLITQAFNEFEKNLFKLLRQELTTGQVELIDTLFDKLEREGIRRETYRLSTLRQASEVMKLADIRENMSRLKQLKTLYHALLPVLSVLNMSDELVDHYAQYVLRAEIFQIKRHQNSHLLILCFIQYHYFHLSDILLLTFKNATSQILHQIQGQRDKLMVASYGENLPTMDTILESYLTQAELVNKLMMTAFSFDKTQPEKFDQLIKQLNEPSISAFLHLVPAVKKLHQQTRKTLANSFLHQAMREHARVLMTRVADIMRHIEFAPSVKTDALWLALVAYQNKHGVITATAPTGFLTPAEKKIVDNDGHFDSALYKVWLADYLVHALKSGRITVRSSHQHRALDDHLVPEVEWERGKQTLLERAALRHLTHWPTVQQTLTDRLTDQFTRTFSHINTGENVLVRKRADGRLRFVTPTKIIPQDLRDLYPKDRTFPIFEVFHTVNRYTGYTADLHHRQDHNHQEVMPDIVNFAAMIGWGCNLGMSRMAQRSKNVSPGALDRVSRWYFSPDNLRQANDRLVDFMHRMPIATLFKEDELVMRSASDGQKYTMAMDSIHATYSAKYFGKDKGITIYSFIAENYPLFYSTTFSAGDREAWYVFDGLLHHQRITSLPQQQVHSTDTHGVSLINFALGFLLNIDLQPRIEGFHKCKLHGIADMSISQQLDYSIRADKNINTGLIEDQWDNIKRFVVSIKLQYALPSTLLKRLNSFAHQHPLYQALVELGKVVRTIFLLNYMDDGQLRRRTHQQTTQLESIQKLAKVLDMGDEGTIQFCTKEELLIMTLSKQLIINNISCFNYILLTKRLVDASPGERKELIATIPFTAAFAWEHINLHGEYDFGEDVLKNALTIDLEKLLNFEITGSV</sequence>
<keyword evidence="2" id="KW-0815">Transposition</keyword>
<evidence type="ECO:0000259" key="6">
    <source>
        <dbReference type="Pfam" id="PF13700"/>
    </source>
</evidence>
<evidence type="ECO:0000313" key="8">
    <source>
        <dbReference type="Proteomes" id="UP000700732"/>
    </source>
</evidence>
<evidence type="ECO:0000256" key="4">
    <source>
        <dbReference type="ARBA" id="ARBA00023172"/>
    </source>
</evidence>
<name>A0ABR6WGI4_9BACT</name>
<comment type="caution">
    <text evidence="7">The sequence shown here is derived from an EMBL/GenBank/DDBJ whole genome shotgun (WGS) entry which is preliminary data.</text>
</comment>
<keyword evidence="8" id="KW-1185">Reference proteome</keyword>
<comment type="similarity">
    <text evidence="1">Belongs to the transposase 7 family.</text>
</comment>
<evidence type="ECO:0000313" key="7">
    <source>
        <dbReference type="EMBL" id="MBC3795266.1"/>
    </source>
</evidence>
<dbReference type="InterPro" id="IPR002513">
    <property type="entry name" value="Tn3_Tnp_DDE_dom"/>
</dbReference>
<feature type="domain" description="DUF4158" evidence="6">
    <location>
        <begin position="39"/>
        <end position="169"/>
    </location>
</feature>
<keyword evidence="4" id="KW-0233">DNA recombination</keyword>
<dbReference type="RefSeq" id="WP_186742514.1">
    <property type="nucleotide sequence ID" value="NZ_VFIA01000103.1"/>
</dbReference>
<evidence type="ECO:0000256" key="3">
    <source>
        <dbReference type="ARBA" id="ARBA00023125"/>
    </source>
</evidence>
<proteinExistence type="inferred from homology"/>
<evidence type="ECO:0000256" key="2">
    <source>
        <dbReference type="ARBA" id="ARBA00022578"/>
    </source>
</evidence>
<evidence type="ECO:0000259" key="5">
    <source>
        <dbReference type="Pfam" id="PF01526"/>
    </source>
</evidence>
<keyword evidence="3" id="KW-0238">DNA-binding</keyword>
<dbReference type="EMBL" id="VFIA01000103">
    <property type="protein sequence ID" value="MBC3795266.1"/>
    <property type="molecule type" value="Genomic_DNA"/>
</dbReference>
<protein>
    <submittedName>
        <fullName evidence="7">TnpA family transposase</fullName>
    </submittedName>
</protein>
<feature type="domain" description="Tn3 transposase DDE" evidence="5">
    <location>
        <begin position="600"/>
        <end position="995"/>
    </location>
</feature>
<evidence type="ECO:0000256" key="1">
    <source>
        <dbReference type="ARBA" id="ARBA00009402"/>
    </source>
</evidence>
<organism evidence="7 8">
    <name type="scientific">Spirosoma utsteinense</name>
    <dbReference type="NCBI Taxonomy" id="2585773"/>
    <lineage>
        <taxon>Bacteria</taxon>
        <taxon>Pseudomonadati</taxon>
        <taxon>Bacteroidota</taxon>
        <taxon>Cytophagia</taxon>
        <taxon>Cytophagales</taxon>
        <taxon>Cytophagaceae</taxon>
        <taxon>Spirosoma</taxon>
    </lineage>
</organism>
<dbReference type="InterPro" id="IPR025296">
    <property type="entry name" value="DUF4158"/>
</dbReference>
<gene>
    <name evidence="7" type="ORF">FH603_5801</name>
</gene>
<dbReference type="Proteomes" id="UP000700732">
    <property type="component" value="Unassembled WGS sequence"/>
</dbReference>
<accession>A0ABR6WGI4</accession>
<dbReference type="Pfam" id="PF01526">
    <property type="entry name" value="DDE_Tnp_Tn3"/>
    <property type="match status" value="1"/>
</dbReference>
<dbReference type="NCBIfam" id="NF033527">
    <property type="entry name" value="transpos_Tn3"/>
    <property type="match status" value="1"/>
</dbReference>
<dbReference type="InterPro" id="IPR047653">
    <property type="entry name" value="Tn3-like_transpos"/>
</dbReference>
<reference evidence="7 8" key="1">
    <citation type="submission" date="2019-06" db="EMBL/GenBank/DDBJ databases">
        <title>Spirosoma utsteinense sp. nov. isolated from Antarctic ice-free soils.</title>
        <authorList>
            <person name="Tahon G."/>
        </authorList>
    </citation>
    <scope>NUCLEOTIDE SEQUENCE [LARGE SCALE GENOMIC DNA]</scope>
    <source>
        <strain evidence="7 8">LMG 31447</strain>
    </source>
</reference>
<dbReference type="Pfam" id="PF13700">
    <property type="entry name" value="DUF4158"/>
    <property type="match status" value="1"/>
</dbReference>